<evidence type="ECO:0000313" key="3">
    <source>
        <dbReference type="Proteomes" id="UP000295558"/>
    </source>
</evidence>
<reference evidence="2 3" key="1">
    <citation type="submission" date="2019-03" db="EMBL/GenBank/DDBJ databases">
        <title>Genomic Encyclopedia of Type Strains, Phase III (KMG-III): the genomes of soil and plant-associated and newly described type strains.</title>
        <authorList>
            <person name="Whitman W."/>
        </authorList>
    </citation>
    <scope>NUCLEOTIDE SEQUENCE [LARGE SCALE GENOMIC DNA]</scope>
    <source>
        <strain evidence="2 3">CECT 7972</strain>
    </source>
</reference>
<name>A0A4V3DPA3_9LIST</name>
<keyword evidence="3" id="KW-1185">Reference proteome</keyword>
<gene>
    <name evidence="2" type="ORF">DFP96_11222</name>
</gene>
<comment type="caution">
    <text evidence="2">The sequence shown here is derived from an EMBL/GenBank/DDBJ whole genome shotgun (WGS) entry which is preliminary data.</text>
</comment>
<evidence type="ECO:0000256" key="1">
    <source>
        <dbReference type="SAM" id="SignalP"/>
    </source>
</evidence>
<accession>A0A4V3DPA3</accession>
<dbReference type="AlphaFoldDB" id="A0A4V3DPA3"/>
<keyword evidence="1" id="KW-0732">Signal</keyword>
<proteinExistence type="predicted"/>
<evidence type="ECO:0000313" key="2">
    <source>
        <dbReference type="EMBL" id="TDR51536.1"/>
    </source>
</evidence>
<dbReference type="EMBL" id="SNZK01000012">
    <property type="protein sequence ID" value="TDR51536.1"/>
    <property type="molecule type" value="Genomic_DNA"/>
</dbReference>
<evidence type="ECO:0008006" key="4">
    <source>
        <dbReference type="Google" id="ProtNLM"/>
    </source>
</evidence>
<feature type="chain" id="PRO_5020893167" description="WxL domain-containing protein" evidence="1">
    <location>
        <begin position="25"/>
        <end position="388"/>
    </location>
</feature>
<protein>
    <recommendedName>
        <fullName evidence="4">WxL domain-containing protein</fullName>
    </recommendedName>
</protein>
<dbReference type="Proteomes" id="UP000295558">
    <property type="component" value="Unassembled WGS sequence"/>
</dbReference>
<sequence>MKKIVSTLLTAIMLCFTFSQTVSAVEIVERPGRPDPNNSWATYLGIPKQDEVKAAIQKALAQSIQRQLSNVTLPAEVGSEVSVPLKLDTIYEYFRFDKEKLVQRNSYFWYIRNNNHRVVLDEVSLKDFAISHDGGSEIEVTITSNKLSSKENTTLTIKRLQPSKRTEYQLIIANALFESDGYFNGPWGWWDGTYGYRILEPGHWDTIPTTDHGGLEEFDDATPIYHYRTTPNGPTDDIQMTLTAELKEEGKLELTVPEKLIFNDIAISDREQIIQRNIRENLGLIVTDGRDIDNQDDWYLTAQVQNQDNSLAPYLIYREPGQSDQYLMDNARIYAHTKQENTQSPLEVNISDTWSDESGLLLKIPVRNSLRSNQTYQTTITWNLVKAP</sequence>
<dbReference type="OrthoDB" id="2288470at2"/>
<dbReference type="RefSeq" id="WP_036071213.1">
    <property type="nucleotide sequence ID" value="NZ_SNZK01000012.1"/>
</dbReference>
<organism evidence="2 3">
    <name type="scientific">Listeria rocourtiae</name>
    <dbReference type="NCBI Taxonomy" id="647910"/>
    <lineage>
        <taxon>Bacteria</taxon>
        <taxon>Bacillati</taxon>
        <taxon>Bacillota</taxon>
        <taxon>Bacilli</taxon>
        <taxon>Bacillales</taxon>
        <taxon>Listeriaceae</taxon>
        <taxon>Listeria</taxon>
    </lineage>
</organism>
<feature type="signal peptide" evidence="1">
    <location>
        <begin position="1"/>
        <end position="24"/>
    </location>
</feature>